<protein>
    <submittedName>
        <fullName evidence="7">Polysaccharide biosynthesis protein</fullName>
    </submittedName>
</protein>
<feature type="transmembrane region" description="Helical" evidence="6">
    <location>
        <begin position="111"/>
        <end position="133"/>
    </location>
</feature>
<evidence type="ECO:0000256" key="6">
    <source>
        <dbReference type="SAM" id="Phobius"/>
    </source>
</evidence>
<feature type="transmembrane region" description="Helical" evidence="6">
    <location>
        <begin position="37"/>
        <end position="59"/>
    </location>
</feature>
<evidence type="ECO:0000256" key="5">
    <source>
        <dbReference type="ARBA" id="ARBA00023136"/>
    </source>
</evidence>
<evidence type="ECO:0000256" key="3">
    <source>
        <dbReference type="ARBA" id="ARBA00022692"/>
    </source>
</evidence>
<feature type="transmembrane region" description="Helical" evidence="6">
    <location>
        <begin position="330"/>
        <end position="350"/>
    </location>
</feature>
<feature type="transmembrane region" description="Helical" evidence="6">
    <location>
        <begin position="175"/>
        <end position="201"/>
    </location>
</feature>
<feature type="transmembrane region" description="Helical" evidence="6">
    <location>
        <begin position="145"/>
        <end position="163"/>
    </location>
</feature>
<sequence length="477" mass="54143">MLRKLFKDTVIYGIATVLPRVLTLLLTRLYVNKLDTAAFGVYSGLYVYLILGNVVLSYGMETAFFRFMNKGERKSVVQSTALTSLTVSSLLFMLLAYVLRNPIARWLDYDVEYIVFAILILVLDALVVIPFAWLRNKGMSKYYALLRISNVALNLGLNLYYFSDVQVGVPSAHTGVWYIFMANMLASLSTLVLVLPIYVKIRFSFDARLWREMMIYAFPVLLAGIAFAVNEGFDRVFLRMLLPAETADSTIGVYSACYKMGVFMNLFVTAYKLGVEPFFFSNAQDKNAPKTYARVTEYFIIAGGFILLFITVFTDLFKHILIPNSDYWEALWIVPVVLLANLCLGIYHSLSVWYKVTDRTTFGAVISLVGMALTVIFNFLLIPLLSYKGAALATLITYMAMMLISYYYGQKYYPIPYKKRKIKFFLGMSVFFSLIDFYLLGRNIYVGVVFLLIYAVLGNAAIGGIKAIRGQRVKSRE</sequence>
<organism evidence="7 8">
    <name type="scientific">Capnocytophaga haemolytica</name>
    <dbReference type="NCBI Taxonomy" id="45243"/>
    <lineage>
        <taxon>Bacteria</taxon>
        <taxon>Pseudomonadati</taxon>
        <taxon>Bacteroidota</taxon>
        <taxon>Flavobacteriia</taxon>
        <taxon>Flavobacteriales</taxon>
        <taxon>Flavobacteriaceae</taxon>
        <taxon>Capnocytophaga</taxon>
    </lineage>
</organism>
<feature type="transmembrane region" description="Helical" evidence="6">
    <location>
        <begin position="12"/>
        <end position="31"/>
    </location>
</feature>
<accession>A0ABM5XFU7</accession>
<feature type="transmembrane region" description="Helical" evidence="6">
    <location>
        <begin position="421"/>
        <end position="439"/>
    </location>
</feature>
<name>A0ABM5XFU7_9FLAO</name>
<dbReference type="EMBL" id="CP014227">
    <property type="protein sequence ID" value="AMD86155.1"/>
    <property type="molecule type" value="Genomic_DNA"/>
</dbReference>
<keyword evidence="2" id="KW-1003">Cell membrane</keyword>
<dbReference type="PANTHER" id="PTHR30250">
    <property type="entry name" value="PST FAMILY PREDICTED COLANIC ACID TRANSPORTER"/>
    <property type="match status" value="1"/>
</dbReference>
<proteinExistence type="predicted"/>
<keyword evidence="3 6" id="KW-0812">Transmembrane</keyword>
<feature type="transmembrane region" description="Helical" evidence="6">
    <location>
        <begin position="295"/>
        <end position="318"/>
    </location>
</feature>
<keyword evidence="4 6" id="KW-1133">Transmembrane helix</keyword>
<feature type="transmembrane region" description="Helical" evidence="6">
    <location>
        <begin position="80"/>
        <end position="99"/>
    </location>
</feature>
<evidence type="ECO:0000256" key="2">
    <source>
        <dbReference type="ARBA" id="ARBA00022475"/>
    </source>
</evidence>
<evidence type="ECO:0000256" key="1">
    <source>
        <dbReference type="ARBA" id="ARBA00004651"/>
    </source>
</evidence>
<feature type="transmembrane region" description="Helical" evidence="6">
    <location>
        <begin position="362"/>
        <end position="384"/>
    </location>
</feature>
<dbReference type="InterPro" id="IPR002797">
    <property type="entry name" value="Polysacc_synth"/>
</dbReference>
<feature type="transmembrane region" description="Helical" evidence="6">
    <location>
        <begin position="445"/>
        <end position="468"/>
    </location>
</feature>
<feature type="transmembrane region" description="Helical" evidence="6">
    <location>
        <begin position="253"/>
        <end position="274"/>
    </location>
</feature>
<reference evidence="7 8" key="1">
    <citation type="submission" date="2016-02" db="EMBL/GenBank/DDBJ databases">
        <authorList>
            <person name="Holder M.E."/>
            <person name="Ajami N.J."/>
            <person name="Petrosino J.F."/>
        </authorList>
    </citation>
    <scope>NUCLEOTIDE SEQUENCE [LARGE SCALE GENOMIC DNA]</scope>
    <source>
        <strain evidence="7 8">CCUG 32990</strain>
    </source>
</reference>
<feature type="transmembrane region" description="Helical" evidence="6">
    <location>
        <begin position="213"/>
        <end position="233"/>
    </location>
</feature>
<dbReference type="Proteomes" id="UP000065822">
    <property type="component" value="Chromosome"/>
</dbReference>
<evidence type="ECO:0000256" key="4">
    <source>
        <dbReference type="ARBA" id="ARBA00022989"/>
    </source>
</evidence>
<comment type="subcellular location">
    <subcellularLocation>
        <location evidence="1">Cell membrane</location>
        <topology evidence="1">Multi-pass membrane protein</topology>
    </subcellularLocation>
</comment>
<dbReference type="RefSeq" id="WP_066431662.1">
    <property type="nucleotide sequence ID" value="NZ_CP014227.1"/>
</dbReference>
<evidence type="ECO:0000313" key="8">
    <source>
        <dbReference type="Proteomes" id="UP000065822"/>
    </source>
</evidence>
<dbReference type="Pfam" id="PF01943">
    <property type="entry name" value="Polysacc_synt"/>
    <property type="match status" value="1"/>
</dbReference>
<gene>
    <name evidence="7" type="ORF">AXF12_01120</name>
</gene>
<feature type="transmembrane region" description="Helical" evidence="6">
    <location>
        <begin position="390"/>
        <end position="409"/>
    </location>
</feature>
<dbReference type="InterPro" id="IPR050833">
    <property type="entry name" value="Poly_Biosynth_Transport"/>
</dbReference>
<evidence type="ECO:0000313" key="7">
    <source>
        <dbReference type="EMBL" id="AMD86155.1"/>
    </source>
</evidence>
<keyword evidence="8" id="KW-1185">Reference proteome</keyword>
<dbReference type="PANTHER" id="PTHR30250:SF11">
    <property type="entry name" value="O-ANTIGEN TRANSPORTER-RELATED"/>
    <property type="match status" value="1"/>
</dbReference>
<keyword evidence="5 6" id="KW-0472">Membrane</keyword>